<evidence type="ECO:0000313" key="2">
    <source>
        <dbReference type="Proteomes" id="UP001241377"/>
    </source>
</evidence>
<dbReference type="EMBL" id="JASBWR010000112">
    <property type="protein sequence ID" value="KAJ9094368.1"/>
    <property type="molecule type" value="Genomic_DNA"/>
</dbReference>
<name>A0ACC2V5I1_9TREE</name>
<keyword evidence="2" id="KW-1185">Reference proteome</keyword>
<reference evidence="1" key="1">
    <citation type="submission" date="2023-04" db="EMBL/GenBank/DDBJ databases">
        <title>Draft Genome sequencing of Naganishia species isolated from polar environments using Oxford Nanopore Technology.</title>
        <authorList>
            <person name="Leo P."/>
            <person name="Venkateswaran K."/>
        </authorList>
    </citation>
    <scope>NUCLEOTIDE SEQUENCE</scope>
    <source>
        <strain evidence="1">MNA-CCFEE 5261</strain>
    </source>
</reference>
<dbReference type="Proteomes" id="UP001241377">
    <property type="component" value="Unassembled WGS sequence"/>
</dbReference>
<protein>
    <submittedName>
        <fullName evidence="1">Uncharacterized protein</fullName>
    </submittedName>
</protein>
<sequence length="438" mass="47466">MLTLISSPPEIQWVALRNINLLLQKRPDILANEMRVFFCKYNDPPYVKVEKLDVMVRLASERNVDTLLGELKEYASEIDVDFVRKAVKAIGQTAIKIDSAAPSYVVQEAVVVIKDIFRKYPHSYEAVIPTLCSNLDELDEPEAKASLIWIIGEYAEKIENADELLAIFLDTFKEESYAVQLQTVTAIVKLFLKKPDHAQAIVQRVLQTATKDSDNPDVRDKAYVYWRLLSTDPAAAKAVVLSVRPPISLPNTTVAPAVLDELLSEISSLASVYHKPAATFIGKGRYGVDEMSKRRVDFDGADTSTQRALETVVAGQKSENLLDFDTDEPSIADTSIGANTVPAGYAPSSAAIASVASAKNPLDELMDLFSNSNLQAPTTAPKMSVTSPNEASVGTAAAASSPFDFDGFGGLGSSSASQPASKTPTSQKPDSEDLLGLF</sequence>
<proteinExistence type="predicted"/>
<gene>
    <name evidence="1" type="ORF">QFC19_007976</name>
</gene>
<accession>A0ACC2V5I1</accession>
<evidence type="ECO:0000313" key="1">
    <source>
        <dbReference type="EMBL" id="KAJ9094368.1"/>
    </source>
</evidence>
<comment type="caution">
    <text evidence="1">The sequence shown here is derived from an EMBL/GenBank/DDBJ whole genome shotgun (WGS) entry which is preliminary data.</text>
</comment>
<organism evidence="1 2">
    <name type="scientific">Naganishia cerealis</name>
    <dbReference type="NCBI Taxonomy" id="610337"/>
    <lineage>
        <taxon>Eukaryota</taxon>
        <taxon>Fungi</taxon>
        <taxon>Dikarya</taxon>
        <taxon>Basidiomycota</taxon>
        <taxon>Agaricomycotina</taxon>
        <taxon>Tremellomycetes</taxon>
        <taxon>Filobasidiales</taxon>
        <taxon>Filobasidiaceae</taxon>
        <taxon>Naganishia</taxon>
    </lineage>
</organism>